<dbReference type="Gene3D" id="2.60.120.620">
    <property type="entry name" value="q2cbj1_9rhob like domain"/>
    <property type="match status" value="1"/>
</dbReference>
<evidence type="ECO:0000256" key="5">
    <source>
        <dbReference type="ARBA" id="ARBA00023002"/>
    </source>
</evidence>
<evidence type="ECO:0000256" key="3">
    <source>
        <dbReference type="ARBA" id="ARBA00022896"/>
    </source>
</evidence>
<dbReference type="GO" id="GO:0004656">
    <property type="term" value="F:procollagen-proline 4-dioxygenase activity"/>
    <property type="evidence" value="ECO:0007669"/>
    <property type="project" value="TreeGrafter"/>
</dbReference>
<accession>A0A484ARB1</accession>
<dbReference type="AlphaFoldDB" id="A0A484ARB1"/>
<dbReference type="OrthoDB" id="420380at2759"/>
<dbReference type="EMBL" id="LSRL02011518">
    <property type="protein sequence ID" value="TDG38115.1"/>
    <property type="molecule type" value="Genomic_DNA"/>
</dbReference>
<protein>
    <recommendedName>
        <fullName evidence="7">Prolyl 4-hydroxylase alpha subunit domain-containing protein</fullName>
    </recommendedName>
</protein>
<evidence type="ECO:0000259" key="7">
    <source>
        <dbReference type="SMART" id="SM00702"/>
    </source>
</evidence>
<keyword evidence="2" id="KW-0479">Metal-binding</keyword>
<evidence type="ECO:0000256" key="2">
    <source>
        <dbReference type="ARBA" id="ARBA00022723"/>
    </source>
</evidence>
<dbReference type="Proteomes" id="UP000295192">
    <property type="component" value="Unassembled WGS sequence"/>
</dbReference>
<dbReference type="Pfam" id="PF13640">
    <property type="entry name" value="2OG-FeII_Oxy_3"/>
    <property type="match status" value="1"/>
</dbReference>
<name>A0A484ARB1_DRONA</name>
<feature type="domain" description="Prolyl 4-hydroxylase alpha subunit" evidence="7">
    <location>
        <begin position="8"/>
        <end position="159"/>
    </location>
</feature>
<keyword evidence="6" id="KW-0408">Iron</keyword>
<dbReference type="InterPro" id="IPR006620">
    <property type="entry name" value="Pro_4_hyd_alph"/>
</dbReference>
<dbReference type="GO" id="GO:0005506">
    <property type="term" value="F:iron ion binding"/>
    <property type="evidence" value="ECO:0007669"/>
    <property type="project" value="InterPro"/>
</dbReference>
<dbReference type="PANTHER" id="PTHR10869">
    <property type="entry name" value="PROLYL 4-HYDROXYLASE ALPHA SUBUNIT"/>
    <property type="match status" value="1"/>
</dbReference>
<proteinExistence type="predicted"/>
<evidence type="ECO:0000313" key="8">
    <source>
        <dbReference type="EMBL" id="TDG38115.1"/>
    </source>
</evidence>
<comment type="caution">
    <text evidence="8">The sequence shown here is derived from an EMBL/GenBank/DDBJ whole genome shotgun (WGS) entry which is preliminary data.</text>
</comment>
<keyword evidence="3" id="KW-0847">Vitamin C</keyword>
<dbReference type="InterPro" id="IPR044862">
    <property type="entry name" value="Pro_4_hyd_alph_FE2OG_OXY"/>
</dbReference>
<keyword evidence="4" id="KW-0223">Dioxygenase</keyword>
<keyword evidence="9" id="KW-1185">Reference proteome</keyword>
<dbReference type="PANTHER" id="PTHR10869:SF216">
    <property type="entry name" value="PROCOLLAGEN-PROLINE 4-DIOXYGENASE"/>
    <property type="match status" value="1"/>
</dbReference>
<dbReference type="GO" id="GO:0005783">
    <property type="term" value="C:endoplasmic reticulum"/>
    <property type="evidence" value="ECO:0007669"/>
    <property type="project" value="TreeGrafter"/>
</dbReference>
<dbReference type="SMART" id="SM00702">
    <property type="entry name" value="P4Hc"/>
    <property type="match status" value="1"/>
</dbReference>
<evidence type="ECO:0000313" key="9">
    <source>
        <dbReference type="Proteomes" id="UP000295192"/>
    </source>
</evidence>
<comment type="cofactor">
    <cofactor evidence="1">
        <name>L-ascorbate</name>
        <dbReference type="ChEBI" id="CHEBI:38290"/>
    </cofactor>
</comment>
<gene>
    <name evidence="8" type="ORF">AWZ03_015463</name>
</gene>
<keyword evidence="5" id="KW-0560">Oxidoreductase</keyword>
<reference evidence="8 9" key="1">
    <citation type="journal article" date="2019" name="J. Hered.">
        <title>An Improved Genome Assembly for Drosophila navojoa, the Basal Species in the mojavensis Cluster.</title>
        <authorList>
            <person name="Vanderlinde T."/>
            <person name="Dupim E.G."/>
            <person name="Nazario-Yepiz N.O."/>
            <person name="Carvalho A.B."/>
        </authorList>
    </citation>
    <scope>NUCLEOTIDE SEQUENCE [LARGE SCALE GENOMIC DNA]</scope>
    <source>
        <strain evidence="8">Navoj_Jal97</strain>
        <tissue evidence="8">Whole organism</tissue>
    </source>
</reference>
<evidence type="ECO:0000256" key="4">
    <source>
        <dbReference type="ARBA" id="ARBA00022964"/>
    </source>
</evidence>
<dbReference type="InterPro" id="IPR045054">
    <property type="entry name" value="P4HA-like"/>
</dbReference>
<dbReference type="GO" id="GO:0031418">
    <property type="term" value="F:L-ascorbic acid binding"/>
    <property type="evidence" value="ECO:0007669"/>
    <property type="project" value="UniProtKB-KW"/>
</dbReference>
<sequence length="160" mass="17970">MEEVSLDPYIVMYHNAISDSEIEDMKQQATEFANGLSSSLELNATIKPEIVARMQLVENMSPVMDRINVRITDITGFEVDEFKPVQVANYGIGGYFMPHFDYTTTDRLSKQDIYGLGDRTATLVFYASDVQGGATVFPNIQVAVQPQKGSALHWYNLFDD</sequence>
<evidence type="ECO:0000256" key="1">
    <source>
        <dbReference type="ARBA" id="ARBA00001961"/>
    </source>
</evidence>
<evidence type="ECO:0000256" key="6">
    <source>
        <dbReference type="ARBA" id="ARBA00023004"/>
    </source>
</evidence>
<organism evidence="8 9">
    <name type="scientific">Drosophila navojoa</name>
    <name type="common">Fruit fly</name>
    <dbReference type="NCBI Taxonomy" id="7232"/>
    <lineage>
        <taxon>Eukaryota</taxon>
        <taxon>Metazoa</taxon>
        <taxon>Ecdysozoa</taxon>
        <taxon>Arthropoda</taxon>
        <taxon>Hexapoda</taxon>
        <taxon>Insecta</taxon>
        <taxon>Pterygota</taxon>
        <taxon>Neoptera</taxon>
        <taxon>Endopterygota</taxon>
        <taxon>Diptera</taxon>
        <taxon>Brachycera</taxon>
        <taxon>Muscomorpha</taxon>
        <taxon>Ephydroidea</taxon>
        <taxon>Drosophilidae</taxon>
        <taxon>Drosophila</taxon>
    </lineage>
</organism>
<feature type="non-terminal residue" evidence="8">
    <location>
        <position position="160"/>
    </location>
</feature>